<feature type="transmembrane region" description="Helical" evidence="18">
    <location>
        <begin position="290"/>
        <end position="311"/>
    </location>
</feature>
<dbReference type="GO" id="GO:0005509">
    <property type="term" value="F:calcium ion binding"/>
    <property type="evidence" value="ECO:0007669"/>
    <property type="project" value="InterPro"/>
</dbReference>
<dbReference type="GO" id="GO:0006897">
    <property type="term" value="P:endocytosis"/>
    <property type="evidence" value="ECO:0007669"/>
    <property type="project" value="UniProtKB-KW"/>
</dbReference>
<evidence type="ECO:0000256" key="19">
    <source>
        <dbReference type="SAM" id="SignalP"/>
    </source>
</evidence>
<dbReference type="PROSITE" id="PS00010">
    <property type="entry name" value="ASX_HYDROXYL"/>
    <property type="match status" value="1"/>
</dbReference>
<dbReference type="InterPro" id="IPR000152">
    <property type="entry name" value="EGF-type_Asp/Asn_hydroxyl_site"/>
</dbReference>
<feature type="chain" id="PRO_5021948311" description="Thrombomodulin" evidence="19">
    <location>
        <begin position="22"/>
        <end position="337"/>
    </location>
</feature>
<comment type="subcellular location">
    <subcellularLocation>
        <location evidence="1">Membrane</location>
        <topology evidence="1">Single-pass type I membrane protein</topology>
    </subcellularLocation>
</comment>
<evidence type="ECO:0000256" key="5">
    <source>
        <dbReference type="ARBA" id="ARBA00022692"/>
    </source>
</evidence>
<dbReference type="Pfam" id="PF07645">
    <property type="entry name" value="EGF_CA"/>
    <property type="match status" value="1"/>
</dbReference>
<evidence type="ECO:0000256" key="3">
    <source>
        <dbReference type="ARBA" id="ARBA00022536"/>
    </source>
</evidence>
<comment type="function">
    <text evidence="15">Endothelial cell receptor that plays a critical role in regulating several physiological processes including hemostasis, coagulation, fibrinolysis, inflammation, and angiogenesis. Acts as a cofactor for thrombin activation of protein C/PROC on the surface of vascular endothelial cells leading to initiation of the activated protein C anticoagulant pathway. Also accelerates the activation of the plasma carboxypeptidase B2/CPB2, which catalyzes removal of C-terminal basic amino acids from its substrates including kinins or anaphylatoxins leading to fibrinolysis inhibition. Plays critical protective roles in changing the cleavage specificity of protease-activated receptor 1/PAR1, inhibiting endothelial cell permeability and inflammation. Suppresses inflammation distinctly from its anticoagulant cofactor activity by sequestering HMGB1 thereby preventing it from engaging cellular receptors such as RAGE and contributing to the inflammatory response.</text>
</comment>
<keyword evidence="3 17" id="KW-0245">EGF-like domain</keyword>
<dbReference type="InterPro" id="IPR051505">
    <property type="entry name" value="C-type_lectin_domain"/>
</dbReference>
<dbReference type="InterPro" id="IPR009030">
    <property type="entry name" value="Growth_fac_rcpt_cys_sf"/>
</dbReference>
<keyword evidence="11 18" id="KW-0472">Membrane</keyword>
<evidence type="ECO:0000313" key="21">
    <source>
        <dbReference type="EMBL" id="TRZ04317.1"/>
    </source>
</evidence>
<evidence type="ECO:0000256" key="16">
    <source>
        <dbReference type="ARBA" id="ARBA00046453"/>
    </source>
</evidence>
<dbReference type="InterPro" id="IPR016187">
    <property type="entry name" value="CTDL_fold"/>
</dbReference>
<dbReference type="FunFam" id="2.10.25.10:FF:000009">
    <property type="entry name" value="Low-density lipoprotein receptor isoform 1"/>
    <property type="match status" value="1"/>
</dbReference>
<proteinExistence type="predicted"/>
<evidence type="ECO:0000256" key="9">
    <source>
        <dbReference type="ARBA" id="ARBA00022974"/>
    </source>
</evidence>
<dbReference type="InterPro" id="IPR000742">
    <property type="entry name" value="EGF"/>
</dbReference>
<evidence type="ECO:0000256" key="2">
    <source>
        <dbReference type="ARBA" id="ARBA00019822"/>
    </source>
</evidence>
<keyword evidence="4" id="KW-0254">Endocytosis</keyword>
<dbReference type="OrthoDB" id="4062651at2759"/>
<dbReference type="CDD" id="cd00054">
    <property type="entry name" value="EGF_CA"/>
    <property type="match status" value="1"/>
</dbReference>
<dbReference type="SUPFAM" id="SSF56436">
    <property type="entry name" value="C-type lectin-like"/>
    <property type="match status" value="1"/>
</dbReference>
<dbReference type="Gene3D" id="2.10.25.10">
    <property type="entry name" value="Laminin"/>
    <property type="match status" value="2"/>
</dbReference>
<keyword evidence="22" id="KW-1185">Reference proteome</keyword>
<gene>
    <name evidence="21" type="ORF">DNTS_010804</name>
</gene>
<evidence type="ECO:0000256" key="18">
    <source>
        <dbReference type="SAM" id="Phobius"/>
    </source>
</evidence>
<comment type="subunit">
    <text evidence="16">Interacts with ITGAL, ITGAM and ITGB2. Interacts with thrombin/F2; this interaction switches the specificity of thrombin from a procoagulant to an anticoagulant and antifibrinolytic protease. Interacts with ANGP1 and ANGP2; these interactions significantly inhibit the generation of activated PC and TAFIa/CPB2 by the thrombin/thrombomodulin complex. Interacts with PF4; this interaction enhances generation of activated protein C. Interacts with HMGB1; this interaction inhibits HMGB1 inflammatory activity.</text>
</comment>
<dbReference type="InterPro" id="IPR001881">
    <property type="entry name" value="EGF-like_Ca-bd_dom"/>
</dbReference>
<dbReference type="CDD" id="cd00037">
    <property type="entry name" value="CLECT"/>
    <property type="match status" value="1"/>
</dbReference>
<feature type="domain" description="EGF-like" evidence="20">
    <location>
        <begin position="222"/>
        <end position="260"/>
    </location>
</feature>
<dbReference type="SMART" id="SM00179">
    <property type="entry name" value="EGF_CA"/>
    <property type="match status" value="2"/>
</dbReference>
<dbReference type="AlphaFoldDB" id="A0A553RQ68"/>
<comment type="caution">
    <text evidence="17">Lacks conserved residue(s) required for the propagation of feature annotation.</text>
</comment>
<dbReference type="Pfam" id="PF09064">
    <property type="entry name" value="EGF_Tme5"/>
    <property type="match status" value="1"/>
</dbReference>
<dbReference type="STRING" id="623744.A0A553RQ68"/>
<keyword evidence="7" id="KW-0430">Lectin</keyword>
<evidence type="ECO:0000256" key="11">
    <source>
        <dbReference type="ARBA" id="ARBA00023136"/>
    </source>
</evidence>
<evidence type="ECO:0000256" key="17">
    <source>
        <dbReference type="PROSITE-ProRule" id="PRU00076"/>
    </source>
</evidence>
<evidence type="ECO:0000259" key="20">
    <source>
        <dbReference type="PROSITE" id="PS50026"/>
    </source>
</evidence>
<evidence type="ECO:0000256" key="8">
    <source>
        <dbReference type="ARBA" id="ARBA00022737"/>
    </source>
</evidence>
<dbReference type="InterPro" id="IPR018097">
    <property type="entry name" value="EGF_Ca-bd_CS"/>
</dbReference>
<evidence type="ECO:0000256" key="15">
    <source>
        <dbReference type="ARBA" id="ARBA00045242"/>
    </source>
</evidence>
<keyword evidence="12 17" id="KW-1015">Disulfide bond</keyword>
<evidence type="ECO:0000256" key="12">
    <source>
        <dbReference type="ARBA" id="ARBA00023157"/>
    </source>
</evidence>
<dbReference type="EMBL" id="SRMA01000760">
    <property type="protein sequence ID" value="TRZ04317.1"/>
    <property type="molecule type" value="Genomic_DNA"/>
</dbReference>
<dbReference type="PROSITE" id="PS01187">
    <property type="entry name" value="EGF_CA"/>
    <property type="match status" value="1"/>
</dbReference>
<dbReference type="InterPro" id="IPR049883">
    <property type="entry name" value="NOTCH1_EGF-like"/>
</dbReference>
<keyword evidence="6 19" id="KW-0732">Signal</keyword>
<sequence>MDSCGARVLLILLIWSRVGLAHGCACSSNLKHCANITQIPADFLTAQEICKERGGRLSLHQNAADEVANFLIDNTIGDFWIGSRPPEECSNKNTTVDLNVEMEDACVPHCVSVSGDRTLRVRPCTDKLDGFLCADLEGELCKGNAVVLDNSRCMFAPCEHNCIPLNTGYRCSCKQRFRPNRRDPRRCDFYCATTVCAALCMRGGSVCWCPEGFVRSEQSCEDIDECDSNHDCAHKCINTIGSYECSCFEPFILVNGTQCALLPPRVQEGLYSTPSPDYLTRGALSTPGEYIGLIVFLVVAVFALLMIVRYLRMRKEVVLGNNPPVYDEVQRTVSKGI</sequence>
<evidence type="ECO:0000256" key="10">
    <source>
        <dbReference type="ARBA" id="ARBA00022989"/>
    </source>
</evidence>
<evidence type="ECO:0000256" key="6">
    <source>
        <dbReference type="ARBA" id="ARBA00022729"/>
    </source>
</evidence>
<organism evidence="21 22">
    <name type="scientific">Danionella cerebrum</name>
    <dbReference type="NCBI Taxonomy" id="2873325"/>
    <lineage>
        <taxon>Eukaryota</taxon>
        <taxon>Metazoa</taxon>
        <taxon>Chordata</taxon>
        <taxon>Craniata</taxon>
        <taxon>Vertebrata</taxon>
        <taxon>Euteleostomi</taxon>
        <taxon>Actinopterygii</taxon>
        <taxon>Neopterygii</taxon>
        <taxon>Teleostei</taxon>
        <taxon>Ostariophysi</taxon>
        <taxon>Cypriniformes</taxon>
        <taxon>Danionidae</taxon>
        <taxon>Danioninae</taxon>
        <taxon>Danionella</taxon>
    </lineage>
</organism>
<evidence type="ECO:0000256" key="14">
    <source>
        <dbReference type="ARBA" id="ARBA00023180"/>
    </source>
</evidence>
<reference evidence="21 22" key="1">
    <citation type="journal article" date="2019" name="Sci. Data">
        <title>Hybrid genome assembly and annotation of Danionella translucida.</title>
        <authorList>
            <person name="Kadobianskyi M."/>
            <person name="Schulze L."/>
            <person name="Schuelke M."/>
            <person name="Judkewitz B."/>
        </authorList>
    </citation>
    <scope>NUCLEOTIDE SEQUENCE [LARGE SCALE GENOMIC DNA]</scope>
    <source>
        <strain evidence="21 22">Bolton</strain>
    </source>
</reference>
<accession>A0A553RQ68</accession>
<dbReference type="PROSITE" id="PS01186">
    <property type="entry name" value="EGF_2"/>
    <property type="match status" value="1"/>
</dbReference>
<evidence type="ECO:0000313" key="22">
    <source>
        <dbReference type="Proteomes" id="UP000316079"/>
    </source>
</evidence>
<keyword evidence="9" id="KW-0654">Proteoglycan</keyword>
<dbReference type="InterPro" id="IPR015149">
    <property type="entry name" value="Tme5_EGF-like"/>
</dbReference>
<protein>
    <recommendedName>
        <fullName evidence="2">Thrombomodulin</fullName>
    </recommendedName>
</protein>
<dbReference type="GO" id="GO:0030246">
    <property type="term" value="F:carbohydrate binding"/>
    <property type="evidence" value="ECO:0007669"/>
    <property type="project" value="UniProtKB-KW"/>
</dbReference>
<dbReference type="GO" id="GO:0004888">
    <property type="term" value="F:transmembrane signaling receptor activity"/>
    <property type="evidence" value="ECO:0007669"/>
    <property type="project" value="InterPro"/>
</dbReference>
<keyword evidence="8" id="KW-0677">Repeat</keyword>
<dbReference type="SUPFAM" id="SSF57184">
    <property type="entry name" value="Growth factor receptor domain"/>
    <property type="match status" value="1"/>
</dbReference>
<dbReference type="GO" id="GO:0016020">
    <property type="term" value="C:membrane"/>
    <property type="evidence" value="ECO:0007669"/>
    <property type="project" value="UniProtKB-SubCell"/>
</dbReference>
<dbReference type="Proteomes" id="UP000316079">
    <property type="component" value="Unassembled WGS sequence"/>
</dbReference>
<keyword evidence="13" id="KW-0675">Receptor</keyword>
<keyword evidence="14" id="KW-0325">Glycoprotein</keyword>
<dbReference type="PROSITE" id="PS50026">
    <property type="entry name" value="EGF_3"/>
    <property type="match status" value="1"/>
</dbReference>
<evidence type="ECO:0000256" key="4">
    <source>
        <dbReference type="ARBA" id="ARBA00022583"/>
    </source>
</evidence>
<dbReference type="SMART" id="SM00181">
    <property type="entry name" value="EGF"/>
    <property type="match status" value="3"/>
</dbReference>
<evidence type="ECO:0000256" key="1">
    <source>
        <dbReference type="ARBA" id="ARBA00004479"/>
    </source>
</evidence>
<feature type="signal peptide" evidence="19">
    <location>
        <begin position="1"/>
        <end position="21"/>
    </location>
</feature>
<name>A0A553RQ68_9TELE</name>
<evidence type="ECO:0000256" key="7">
    <source>
        <dbReference type="ARBA" id="ARBA00022734"/>
    </source>
</evidence>
<keyword evidence="10 18" id="KW-1133">Transmembrane helix</keyword>
<feature type="disulfide bond" evidence="17">
    <location>
        <begin position="226"/>
        <end position="236"/>
    </location>
</feature>
<comment type="caution">
    <text evidence="21">The sequence shown here is derived from an EMBL/GenBank/DDBJ whole genome shotgun (WGS) entry which is preliminary data.</text>
</comment>
<keyword evidence="5 18" id="KW-0812">Transmembrane</keyword>
<dbReference type="PANTHER" id="PTHR14789">
    <property type="entry name" value="CHONDROLECTIN VARIANT CHODLFDELTAE"/>
    <property type="match status" value="1"/>
</dbReference>
<evidence type="ECO:0000256" key="13">
    <source>
        <dbReference type="ARBA" id="ARBA00023170"/>
    </source>
</evidence>